<dbReference type="PANTHER" id="PTHR47331:SF6">
    <property type="entry name" value="DOUBLECORTIN DOMAIN-CONTAINING PROTEIN"/>
    <property type="match status" value="1"/>
</dbReference>
<dbReference type="InterPro" id="IPR008042">
    <property type="entry name" value="Retrotrans_Pao"/>
</dbReference>
<keyword evidence="1" id="KW-1185">Reference proteome</keyword>
<protein>
    <submittedName>
        <fullName evidence="2">Uncharacterized protein LOC106512653</fullName>
    </submittedName>
</protein>
<dbReference type="STRING" id="52670.A0A2I4AMD9"/>
<dbReference type="InParanoid" id="A0A2I4AMD9"/>
<reference evidence="2" key="1">
    <citation type="submission" date="2025-08" db="UniProtKB">
        <authorList>
            <consortium name="RefSeq"/>
        </authorList>
    </citation>
    <scope>IDENTIFICATION</scope>
</reference>
<proteinExistence type="predicted"/>
<organism evidence="1 2">
    <name type="scientific">Austrofundulus limnaeus</name>
    <name type="common">Annual killifish</name>
    <dbReference type="NCBI Taxonomy" id="52670"/>
    <lineage>
        <taxon>Eukaryota</taxon>
        <taxon>Metazoa</taxon>
        <taxon>Chordata</taxon>
        <taxon>Craniata</taxon>
        <taxon>Vertebrata</taxon>
        <taxon>Euteleostomi</taxon>
        <taxon>Actinopterygii</taxon>
        <taxon>Neopterygii</taxon>
        <taxon>Teleostei</taxon>
        <taxon>Neoteleostei</taxon>
        <taxon>Acanthomorphata</taxon>
        <taxon>Ovalentaria</taxon>
        <taxon>Atherinomorphae</taxon>
        <taxon>Cyprinodontiformes</taxon>
        <taxon>Rivulidae</taxon>
        <taxon>Austrofundulus</taxon>
    </lineage>
</organism>
<dbReference type="Proteomes" id="UP000192220">
    <property type="component" value="Unplaced"/>
</dbReference>
<dbReference type="GeneID" id="106512653"/>
<evidence type="ECO:0000313" key="2">
    <source>
        <dbReference type="RefSeq" id="XP_013856679.1"/>
    </source>
</evidence>
<sequence length="437" mass="49540">MEAFPTEDRAKDLKDLDLGVDPLPVQRSLGLCWDLQSDSFTYHVPKDSKPFTCRGVLSTVNSLYDPLGLVAPIVMQGKALLRELSCGMKDWDEPLPPEKHEKWVLWKNSLQALESLQIPRCYSSGTLSTMRLKELCIFSDASLIAIGAVAYLHTVSCDGQHHVGFVMAKSKLAPRPAHTVPRLELCAAVLSVEMYELIRDELDIKLDSVKFHTDSRIVLGYIHNTSRRFHMYVANRVTRIRASTQPNQWHYIQTELNPADQATRFIPAADLQNTTWFSGPHLLYSDIESHGTGPFTLIEPEEDKEICPKVKVLKTTTLTSQLSSERFERFSSWTTLCRVISRLIHVTRSLKQKTNGQKGWKSFSETPSVQELTQAKEVIIRAVQQDTYKEAFKNLKEGRQTNTKCDILRKLNPVVDEDDLLRVGGRLSSADLTENEK</sequence>
<feature type="non-terminal residue" evidence="2">
    <location>
        <position position="437"/>
    </location>
</feature>
<dbReference type="KEGG" id="alim:106512653"/>
<name>A0A2I4AMD9_AUSLI</name>
<dbReference type="Pfam" id="PF05380">
    <property type="entry name" value="Peptidase_A17"/>
    <property type="match status" value="1"/>
</dbReference>
<accession>A0A2I4AMD9</accession>
<dbReference type="AlphaFoldDB" id="A0A2I4AMD9"/>
<dbReference type="PANTHER" id="PTHR47331">
    <property type="entry name" value="PHD-TYPE DOMAIN-CONTAINING PROTEIN"/>
    <property type="match status" value="1"/>
</dbReference>
<evidence type="ECO:0000313" key="1">
    <source>
        <dbReference type="Proteomes" id="UP000192220"/>
    </source>
</evidence>
<dbReference type="OrthoDB" id="8046937at2759"/>
<gene>
    <name evidence="2" type="primary">LOC106512653</name>
</gene>
<dbReference type="RefSeq" id="XP_013856679.1">
    <property type="nucleotide sequence ID" value="XM_014001225.1"/>
</dbReference>